<evidence type="ECO:0000313" key="9">
    <source>
        <dbReference type="Proteomes" id="UP001154282"/>
    </source>
</evidence>
<gene>
    <name evidence="8" type="ORF">LITE_LOCUS35949</name>
</gene>
<name>A0AAV0NYU6_9ROSI</name>
<comment type="subcellular location">
    <subcellularLocation>
        <location evidence="2">Peroxisome membrane</location>
        <topology evidence="2">Multi-pass membrane protein</topology>
    </subcellularLocation>
</comment>
<organism evidence="8 9">
    <name type="scientific">Linum tenue</name>
    <dbReference type="NCBI Taxonomy" id="586396"/>
    <lineage>
        <taxon>Eukaryota</taxon>
        <taxon>Viridiplantae</taxon>
        <taxon>Streptophyta</taxon>
        <taxon>Embryophyta</taxon>
        <taxon>Tracheophyta</taxon>
        <taxon>Spermatophyta</taxon>
        <taxon>Magnoliopsida</taxon>
        <taxon>eudicotyledons</taxon>
        <taxon>Gunneridae</taxon>
        <taxon>Pentapetalae</taxon>
        <taxon>rosids</taxon>
        <taxon>fabids</taxon>
        <taxon>Malpighiales</taxon>
        <taxon>Linaceae</taxon>
        <taxon>Linum</taxon>
    </lineage>
</organism>
<dbReference type="GO" id="GO:0042802">
    <property type="term" value="F:identical protein binding"/>
    <property type="evidence" value="ECO:0007669"/>
    <property type="project" value="UniProtKB-ARBA"/>
</dbReference>
<evidence type="ECO:0000256" key="4">
    <source>
        <dbReference type="ARBA" id="ARBA00011340"/>
    </source>
</evidence>
<evidence type="ECO:0000313" key="8">
    <source>
        <dbReference type="EMBL" id="CAI0463904.1"/>
    </source>
</evidence>
<comment type="subunit">
    <text evidence="4">Homooligomer. Interacts with ARC5 and FIS1B on peroxisomes.</text>
</comment>
<evidence type="ECO:0000256" key="3">
    <source>
        <dbReference type="ARBA" id="ARBA00008194"/>
    </source>
</evidence>
<evidence type="ECO:0000256" key="5">
    <source>
        <dbReference type="ARBA" id="ARBA00022593"/>
    </source>
</evidence>
<keyword evidence="9" id="KW-1185">Reference proteome</keyword>
<evidence type="ECO:0000256" key="6">
    <source>
        <dbReference type="ARBA" id="ARBA00023136"/>
    </source>
</evidence>
<dbReference type="InterPro" id="IPR008733">
    <property type="entry name" value="PEX11"/>
</dbReference>
<comment type="caution">
    <text evidence="8">The sequence shown here is derived from an EMBL/GenBank/DDBJ whole genome shotgun (WGS) entry which is preliminary data.</text>
</comment>
<dbReference type="PANTHER" id="PTHR12652:SF50">
    <property type="entry name" value="PEROXIN 11"/>
    <property type="match status" value="1"/>
</dbReference>
<dbReference type="GO" id="GO:0044375">
    <property type="term" value="P:regulation of peroxisome size"/>
    <property type="evidence" value="ECO:0007669"/>
    <property type="project" value="UniProtKB-ARBA"/>
</dbReference>
<keyword evidence="6" id="KW-0472">Membrane</keyword>
<protein>
    <recommendedName>
        <fullName evidence="10">Peroxisomal membrane protein 11A</fullName>
    </recommendedName>
</protein>
<dbReference type="Pfam" id="PF05648">
    <property type="entry name" value="PEX11"/>
    <property type="match status" value="1"/>
</dbReference>
<keyword evidence="7" id="KW-0576">Peroxisome</keyword>
<evidence type="ECO:0000256" key="7">
    <source>
        <dbReference type="ARBA" id="ARBA00023140"/>
    </source>
</evidence>
<dbReference type="PANTHER" id="PTHR12652">
    <property type="entry name" value="PEROXISOMAL BIOGENESIS FACTOR 11"/>
    <property type="match status" value="1"/>
</dbReference>
<comment type="function">
    <text evidence="1">Involved in peroxisomal proliferation. Promotes peroxisomal duplication, aggregation or elongation without fission.</text>
</comment>
<accession>A0AAV0NYU6</accession>
<evidence type="ECO:0000256" key="2">
    <source>
        <dbReference type="ARBA" id="ARBA00004585"/>
    </source>
</evidence>
<dbReference type="Proteomes" id="UP001154282">
    <property type="component" value="Unassembled WGS sequence"/>
</dbReference>
<reference evidence="8" key="1">
    <citation type="submission" date="2022-08" db="EMBL/GenBank/DDBJ databases">
        <authorList>
            <person name="Gutierrez-Valencia J."/>
        </authorList>
    </citation>
    <scope>NUCLEOTIDE SEQUENCE</scope>
</reference>
<evidence type="ECO:0000256" key="1">
    <source>
        <dbReference type="ARBA" id="ARBA00002503"/>
    </source>
</evidence>
<evidence type="ECO:0008006" key="10">
    <source>
        <dbReference type="Google" id="ProtNLM"/>
    </source>
</evidence>
<keyword evidence="5" id="KW-0962">Peroxisome biogenesis</keyword>
<dbReference type="GO" id="GO:0016559">
    <property type="term" value="P:peroxisome fission"/>
    <property type="evidence" value="ECO:0007669"/>
    <property type="project" value="InterPro"/>
</dbReference>
<dbReference type="GO" id="GO:0005778">
    <property type="term" value="C:peroxisomal membrane"/>
    <property type="evidence" value="ECO:0007669"/>
    <property type="project" value="UniProtKB-SubCell"/>
</dbReference>
<comment type="similarity">
    <text evidence="3">Belongs to the peroxin-11 family.</text>
</comment>
<sequence length="277" mass="30252">MDSTTATANLPAAEAKITTTTPLIPPKPIALANPKVSDRDFLTHLEAYLSKRDGVDKLLKISRYAAKIILSSSILPETLILTTRLKSFESSVGLSRKAFRLGKFVQDVNSLRRGGGGSSHFHSRQELILSILAYGGEGIYYFVEQFVWLSKSGLIDGRHAKRLGKISAWAEFVGYVGSISLKFRDLNELNGDLAALSSTIEIAHSRGVRCGEEEERMEKLKAKMVLKKLSIVQDFADGFMALADIRDGKGKLSSPLFLSCAGLLSAIISTQKNWAAC</sequence>
<dbReference type="AlphaFoldDB" id="A0AAV0NYU6"/>
<dbReference type="EMBL" id="CAMGYJ010000008">
    <property type="protein sequence ID" value="CAI0463904.1"/>
    <property type="molecule type" value="Genomic_DNA"/>
</dbReference>
<proteinExistence type="inferred from homology"/>